<organism evidence="16 17">
    <name type="scientific">Mesorhizobium erdmanii</name>
    <dbReference type="NCBI Taxonomy" id="1777866"/>
    <lineage>
        <taxon>Bacteria</taxon>
        <taxon>Pseudomonadati</taxon>
        <taxon>Pseudomonadota</taxon>
        <taxon>Alphaproteobacteria</taxon>
        <taxon>Hyphomicrobiales</taxon>
        <taxon>Phyllobacteriaceae</taxon>
        <taxon>Mesorhizobium</taxon>
    </lineage>
</organism>
<keyword evidence="17" id="KW-1185">Reference proteome</keyword>
<keyword evidence="7 13" id="KW-0819">tRNA processing</keyword>
<feature type="binding site" evidence="14">
    <location>
        <position position="177"/>
    </location>
    <ligand>
        <name>ATP</name>
        <dbReference type="ChEBI" id="CHEBI:30616"/>
    </ligand>
</feature>
<comment type="catalytic activity">
    <reaction evidence="12 13">
        <text>L-threonine + hydrogencarbonate + ATP = L-threonylcarbamoyladenylate + diphosphate + H2O</text>
        <dbReference type="Rhea" id="RHEA:36407"/>
        <dbReference type="ChEBI" id="CHEBI:15377"/>
        <dbReference type="ChEBI" id="CHEBI:17544"/>
        <dbReference type="ChEBI" id="CHEBI:30616"/>
        <dbReference type="ChEBI" id="CHEBI:33019"/>
        <dbReference type="ChEBI" id="CHEBI:57926"/>
        <dbReference type="ChEBI" id="CHEBI:73682"/>
        <dbReference type="EC" id="2.7.7.87"/>
    </reaction>
</comment>
<dbReference type="GO" id="GO:0000049">
    <property type="term" value="F:tRNA binding"/>
    <property type="evidence" value="ECO:0007669"/>
    <property type="project" value="TreeGrafter"/>
</dbReference>
<evidence type="ECO:0000313" key="16">
    <source>
        <dbReference type="EMBL" id="QKC78398.1"/>
    </source>
</evidence>
<dbReference type="InterPro" id="IPR038385">
    <property type="entry name" value="Sua5/YwlC_C"/>
</dbReference>
<dbReference type="Pfam" id="PF01300">
    <property type="entry name" value="Sua5_yciO_yrdC"/>
    <property type="match status" value="1"/>
</dbReference>
<evidence type="ECO:0000256" key="2">
    <source>
        <dbReference type="ARBA" id="ARBA00007663"/>
    </source>
</evidence>
<feature type="binding site" evidence="14">
    <location>
        <position position="144"/>
    </location>
    <ligand>
        <name>ATP</name>
        <dbReference type="ChEBI" id="CHEBI:30616"/>
    </ligand>
</feature>
<dbReference type="GO" id="GO:0008033">
    <property type="term" value="P:tRNA processing"/>
    <property type="evidence" value="ECO:0007669"/>
    <property type="project" value="UniProtKB-KW"/>
</dbReference>
<feature type="binding site" evidence="14">
    <location>
        <position position="207"/>
    </location>
    <ligand>
        <name>L-threonine</name>
        <dbReference type="ChEBI" id="CHEBI:57926"/>
    </ligand>
</feature>
<name>A0A6M7UQT2_9HYPH</name>
<gene>
    <name evidence="16" type="ORF">EB233_25275</name>
</gene>
<dbReference type="PROSITE" id="PS51163">
    <property type="entry name" value="YRDC"/>
    <property type="match status" value="1"/>
</dbReference>
<dbReference type="NCBIfam" id="TIGR00057">
    <property type="entry name" value="L-threonylcarbamoyladenylate synthase"/>
    <property type="match status" value="1"/>
</dbReference>
<dbReference type="EMBL" id="CP033361">
    <property type="protein sequence ID" value="QKC78398.1"/>
    <property type="molecule type" value="Genomic_DNA"/>
</dbReference>
<dbReference type="Gene3D" id="3.40.50.11030">
    <property type="entry name" value="Threonylcarbamoyl-AMP synthase, C-terminal domain"/>
    <property type="match status" value="1"/>
</dbReference>
<reference evidence="16 17" key="1">
    <citation type="submission" date="2018-10" db="EMBL/GenBank/DDBJ databases">
        <authorList>
            <person name="Perry B.J."/>
            <person name="Sullivan J.T."/>
            <person name="Murphy R.J.T."/>
            <person name="Ramsay J.P."/>
            <person name="Ronson C.W."/>
        </authorList>
    </citation>
    <scope>NUCLEOTIDE SEQUENCE [LARGE SCALE GENOMIC DNA]</scope>
    <source>
        <strain evidence="16 17">NZP2014</strain>
    </source>
</reference>
<dbReference type="PANTHER" id="PTHR17490:SF16">
    <property type="entry name" value="THREONYLCARBAMOYL-AMP SYNTHASE"/>
    <property type="match status" value="1"/>
</dbReference>
<evidence type="ECO:0000256" key="3">
    <source>
        <dbReference type="ARBA" id="ARBA00012584"/>
    </source>
</evidence>
<feature type="binding site" evidence="14">
    <location>
        <position position="169"/>
    </location>
    <ligand>
        <name>ATP</name>
        <dbReference type="ChEBI" id="CHEBI:30616"/>
    </ligand>
</feature>
<dbReference type="GO" id="GO:0003725">
    <property type="term" value="F:double-stranded RNA binding"/>
    <property type="evidence" value="ECO:0007669"/>
    <property type="project" value="UniProtKB-UniRule"/>
</dbReference>
<evidence type="ECO:0000256" key="9">
    <source>
        <dbReference type="ARBA" id="ARBA00022741"/>
    </source>
</evidence>
<proteinExistence type="inferred from homology"/>
<dbReference type="GO" id="GO:0005737">
    <property type="term" value="C:cytoplasm"/>
    <property type="evidence" value="ECO:0007669"/>
    <property type="project" value="UniProtKB-SubCell"/>
</dbReference>
<dbReference type="Pfam" id="PF03481">
    <property type="entry name" value="Sua5_C"/>
    <property type="match status" value="1"/>
</dbReference>
<dbReference type="InterPro" id="IPR005145">
    <property type="entry name" value="Sua5_C"/>
</dbReference>
<keyword evidence="10 13" id="KW-0067">ATP-binding</keyword>
<feature type="binding site" evidence="14">
    <location>
        <position position="221"/>
    </location>
    <ligand>
        <name>ATP</name>
        <dbReference type="ChEBI" id="CHEBI:30616"/>
    </ligand>
</feature>
<keyword evidence="9 13" id="KW-0547">Nucleotide-binding</keyword>
<dbReference type="GO" id="GO:0006450">
    <property type="term" value="P:regulation of translational fidelity"/>
    <property type="evidence" value="ECO:0007669"/>
    <property type="project" value="TreeGrafter"/>
</dbReference>
<feature type="domain" description="YrdC-like" evidence="15">
    <location>
        <begin position="39"/>
        <end position="225"/>
    </location>
</feature>
<dbReference type="Gene3D" id="3.90.870.10">
    <property type="entry name" value="DHBP synthase"/>
    <property type="match status" value="1"/>
</dbReference>
<dbReference type="EC" id="2.7.7.87" evidence="3 13"/>
<dbReference type="KEGG" id="merd:EB233_25275"/>
<keyword evidence="8 13" id="KW-0548">Nucleotidyltransferase</keyword>
<dbReference type="GO" id="GO:0061710">
    <property type="term" value="F:L-threonylcarbamoyladenylate synthase"/>
    <property type="evidence" value="ECO:0007669"/>
    <property type="project" value="UniProtKB-EC"/>
</dbReference>
<evidence type="ECO:0000259" key="15">
    <source>
        <dbReference type="PROSITE" id="PS51163"/>
    </source>
</evidence>
<dbReference type="InterPro" id="IPR017945">
    <property type="entry name" value="DHBP_synth_RibB-like_a/b_dom"/>
</dbReference>
<dbReference type="PIRSF" id="PIRSF004930">
    <property type="entry name" value="Tln_factor_SUA5"/>
    <property type="match status" value="1"/>
</dbReference>
<comment type="similarity">
    <text evidence="2 13">Belongs to the SUA5 family.</text>
</comment>
<dbReference type="SUPFAM" id="SSF55821">
    <property type="entry name" value="YrdC/RibB"/>
    <property type="match status" value="1"/>
</dbReference>
<feature type="binding site" evidence="14">
    <location>
        <position position="167"/>
    </location>
    <ligand>
        <name>L-threonine</name>
        <dbReference type="ChEBI" id="CHEBI:57926"/>
    </ligand>
</feature>
<dbReference type="InterPro" id="IPR010923">
    <property type="entry name" value="T(6)A37_SUA5"/>
</dbReference>
<evidence type="ECO:0000256" key="6">
    <source>
        <dbReference type="ARBA" id="ARBA00022679"/>
    </source>
</evidence>
<evidence type="ECO:0000256" key="11">
    <source>
        <dbReference type="ARBA" id="ARBA00029774"/>
    </source>
</evidence>
<feature type="binding site" evidence="14">
    <location>
        <position position="61"/>
    </location>
    <ligand>
        <name>L-threonine</name>
        <dbReference type="ChEBI" id="CHEBI:57926"/>
    </ligand>
</feature>
<dbReference type="Proteomes" id="UP000503339">
    <property type="component" value="Chromosome"/>
</dbReference>
<evidence type="ECO:0000256" key="7">
    <source>
        <dbReference type="ARBA" id="ARBA00022694"/>
    </source>
</evidence>
<feature type="binding site" evidence="14">
    <location>
        <position position="148"/>
    </location>
    <ligand>
        <name>L-threonine</name>
        <dbReference type="ChEBI" id="CHEBI:57926"/>
    </ligand>
</feature>
<sequence>MDKSPRPSPANSRLAQQPTSYYAASICEVTRVAEILAVGEALERALALLQGGDVVAIPTETVYGLAGDATNGIGVARIFEAKGRPRFNPLIAHVADMAMAERIAVFDPLSRKLAQAFWPGPLTLVLPQRPGNGIHPLVTAGLDTIALRMPRGFGGDLIAKLGRPLAAPSANSSGKISATTAQAVMADLGDSIRLVVDGGATPVGLESTIVKAEGERLRLLRPGGVAAEDIEAVVGAELLRGHKAGIEAPGMLASHYAPGAAVRLNAGNVEEGEALLAFGDRRAEGWRRAVASLNLSVSGDLREAASNLFAYMQELDRSGARTIAVETIPFDGLGEAINDRLSRAAAPRDNIQPTP</sequence>
<evidence type="ECO:0000256" key="1">
    <source>
        <dbReference type="ARBA" id="ARBA00004496"/>
    </source>
</evidence>
<evidence type="ECO:0000256" key="5">
    <source>
        <dbReference type="ARBA" id="ARBA00022490"/>
    </source>
</evidence>
<dbReference type="PANTHER" id="PTHR17490">
    <property type="entry name" value="SUA5"/>
    <property type="match status" value="1"/>
</dbReference>
<comment type="function">
    <text evidence="13">Required for the formation of a threonylcarbamoyl group on adenosine at position 37 (t(6)A37) in tRNAs that read codons beginning with adenine.</text>
</comment>
<evidence type="ECO:0000256" key="14">
    <source>
        <dbReference type="PIRSR" id="PIRSR004930-1"/>
    </source>
</evidence>
<dbReference type="GO" id="GO:0005524">
    <property type="term" value="F:ATP binding"/>
    <property type="evidence" value="ECO:0007669"/>
    <property type="project" value="UniProtKB-UniRule"/>
</dbReference>
<protein>
    <recommendedName>
        <fullName evidence="4 13">Threonylcarbamoyl-AMP synthase</fullName>
        <shortName evidence="13">TC-AMP synthase</shortName>
        <ecNumber evidence="3 13">2.7.7.87</ecNumber>
    </recommendedName>
    <alternativeName>
        <fullName evidence="11 13">L-threonylcarbamoyladenylate synthase</fullName>
    </alternativeName>
</protein>
<feature type="binding site" evidence="14">
    <location>
        <position position="93"/>
    </location>
    <ligand>
        <name>L-threonine</name>
        <dbReference type="ChEBI" id="CHEBI:57926"/>
    </ligand>
</feature>
<accession>A0A6M7UQT2</accession>
<evidence type="ECO:0000256" key="8">
    <source>
        <dbReference type="ARBA" id="ARBA00022695"/>
    </source>
</evidence>
<evidence type="ECO:0000256" key="10">
    <source>
        <dbReference type="ARBA" id="ARBA00022840"/>
    </source>
</evidence>
<evidence type="ECO:0000313" key="17">
    <source>
        <dbReference type="Proteomes" id="UP000503339"/>
    </source>
</evidence>
<evidence type="ECO:0000256" key="12">
    <source>
        <dbReference type="ARBA" id="ARBA00048366"/>
    </source>
</evidence>
<dbReference type="InterPro" id="IPR006070">
    <property type="entry name" value="Sua5-like_dom"/>
</dbReference>
<evidence type="ECO:0000256" key="13">
    <source>
        <dbReference type="PIRNR" id="PIRNR004930"/>
    </source>
</evidence>
<comment type="subcellular location">
    <subcellularLocation>
        <location evidence="1 13">Cytoplasm</location>
    </subcellularLocation>
</comment>
<feature type="binding site" evidence="14">
    <location>
        <position position="84"/>
    </location>
    <ligand>
        <name>ATP</name>
        <dbReference type="ChEBI" id="CHEBI:30616"/>
    </ligand>
</feature>
<dbReference type="AlphaFoldDB" id="A0A6M7UQT2"/>
<feature type="binding site" evidence="14">
    <location>
        <position position="88"/>
    </location>
    <ligand>
        <name>ATP</name>
        <dbReference type="ChEBI" id="CHEBI:30616"/>
    </ligand>
</feature>
<evidence type="ECO:0000256" key="4">
    <source>
        <dbReference type="ARBA" id="ARBA00015492"/>
    </source>
</evidence>
<dbReference type="InterPro" id="IPR050156">
    <property type="entry name" value="TC-AMP_synthase_SUA5"/>
</dbReference>
<feature type="binding site" evidence="14">
    <location>
        <position position="256"/>
    </location>
    <ligand>
        <name>ATP</name>
        <dbReference type="ChEBI" id="CHEBI:30616"/>
    </ligand>
</feature>
<keyword evidence="6 13" id="KW-0808">Transferase</keyword>
<keyword evidence="5 13" id="KW-0963">Cytoplasm</keyword>